<keyword evidence="1" id="KW-0805">Transcription regulation</keyword>
<dbReference type="AlphaFoldDB" id="A0A1H8K9X2"/>
<keyword evidence="6" id="KW-1185">Reference proteome</keyword>
<evidence type="ECO:0000256" key="2">
    <source>
        <dbReference type="ARBA" id="ARBA00023125"/>
    </source>
</evidence>
<dbReference type="InterPro" id="IPR036390">
    <property type="entry name" value="WH_DNA-bd_sf"/>
</dbReference>
<dbReference type="Proteomes" id="UP000183002">
    <property type="component" value="Unassembled WGS sequence"/>
</dbReference>
<evidence type="ECO:0000313" key="6">
    <source>
        <dbReference type="Proteomes" id="UP000183002"/>
    </source>
</evidence>
<dbReference type="Pfam" id="PF07729">
    <property type="entry name" value="FCD"/>
    <property type="match status" value="1"/>
</dbReference>
<dbReference type="SMART" id="SM00895">
    <property type="entry name" value="FCD"/>
    <property type="match status" value="1"/>
</dbReference>
<accession>A0A1H8K9X2</accession>
<keyword evidence="2" id="KW-0238">DNA-binding</keyword>
<proteinExistence type="predicted"/>
<gene>
    <name evidence="5" type="ORF">SAMN05216227_103010</name>
</gene>
<dbReference type="Pfam" id="PF00392">
    <property type="entry name" value="GntR"/>
    <property type="match status" value="1"/>
</dbReference>
<dbReference type="PANTHER" id="PTHR43537:SF5">
    <property type="entry name" value="UXU OPERON TRANSCRIPTIONAL REGULATOR"/>
    <property type="match status" value="1"/>
</dbReference>
<dbReference type="InterPro" id="IPR000524">
    <property type="entry name" value="Tscrpt_reg_HTH_GntR"/>
</dbReference>
<dbReference type="STRING" id="1077947.SAMN05216227_103010"/>
<feature type="domain" description="HTH gntR-type" evidence="4">
    <location>
        <begin position="6"/>
        <end position="74"/>
    </location>
</feature>
<dbReference type="RefSeq" id="WP_074818813.1">
    <property type="nucleotide sequence ID" value="NZ_FOCO01000030.1"/>
</dbReference>
<evidence type="ECO:0000256" key="3">
    <source>
        <dbReference type="ARBA" id="ARBA00023163"/>
    </source>
</evidence>
<dbReference type="InterPro" id="IPR008920">
    <property type="entry name" value="TF_FadR/GntR_C"/>
</dbReference>
<reference evidence="5 6" key="1">
    <citation type="submission" date="2016-10" db="EMBL/GenBank/DDBJ databases">
        <authorList>
            <person name="de Groot N.N."/>
        </authorList>
    </citation>
    <scope>NUCLEOTIDE SEQUENCE [LARGE SCALE GENOMIC DNA]</scope>
    <source>
        <strain evidence="5 6">CGMCC 1.10836</strain>
    </source>
</reference>
<name>A0A1H8K9X2_9RHOB</name>
<dbReference type="InterPro" id="IPR036388">
    <property type="entry name" value="WH-like_DNA-bd_sf"/>
</dbReference>
<keyword evidence="3" id="KW-0804">Transcription</keyword>
<sequence length="245" mass="27000">MTQSIEITNEAVKQKLLALIAAGNLGGDGKLPTERDLAEIFNVGRRNVRVALDALAREGLIWRKQGSGNYLGQPIDPTGALAEKITGQTNALEVMEARQCIEPELAALCAKRMKKHEMTQLQTLVDRQIASSDPDGIELWDSAFHRLIAQSAGNRPLLTASALLDKIRSNPHWITIRQTARSPASLQVTLREHQSIADAIFARNPVAARAAMQLHLSTRFDALRAQLAKMPEHKDNKFFDPEGKS</sequence>
<dbReference type="GO" id="GO:0003677">
    <property type="term" value="F:DNA binding"/>
    <property type="evidence" value="ECO:0007669"/>
    <property type="project" value="UniProtKB-KW"/>
</dbReference>
<dbReference type="SMART" id="SM00345">
    <property type="entry name" value="HTH_GNTR"/>
    <property type="match status" value="1"/>
</dbReference>
<protein>
    <submittedName>
        <fullName evidence="5">Transcriptional regulator, GntR family</fullName>
    </submittedName>
</protein>
<dbReference type="SUPFAM" id="SSF48008">
    <property type="entry name" value="GntR ligand-binding domain-like"/>
    <property type="match status" value="1"/>
</dbReference>
<evidence type="ECO:0000256" key="1">
    <source>
        <dbReference type="ARBA" id="ARBA00023015"/>
    </source>
</evidence>
<dbReference type="PANTHER" id="PTHR43537">
    <property type="entry name" value="TRANSCRIPTIONAL REGULATOR, GNTR FAMILY"/>
    <property type="match status" value="1"/>
</dbReference>
<dbReference type="PROSITE" id="PS50949">
    <property type="entry name" value="HTH_GNTR"/>
    <property type="match status" value="1"/>
</dbReference>
<organism evidence="5 6">
    <name type="scientific">Pseudorhodobacter antarcticus</name>
    <dbReference type="NCBI Taxonomy" id="1077947"/>
    <lineage>
        <taxon>Bacteria</taxon>
        <taxon>Pseudomonadati</taxon>
        <taxon>Pseudomonadota</taxon>
        <taxon>Alphaproteobacteria</taxon>
        <taxon>Rhodobacterales</taxon>
        <taxon>Paracoccaceae</taxon>
        <taxon>Pseudorhodobacter</taxon>
    </lineage>
</organism>
<evidence type="ECO:0000259" key="4">
    <source>
        <dbReference type="PROSITE" id="PS50949"/>
    </source>
</evidence>
<dbReference type="Gene3D" id="1.10.10.10">
    <property type="entry name" value="Winged helix-like DNA-binding domain superfamily/Winged helix DNA-binding domain"/>
    <property type="match status" value="1"/>
</dbReference>
<dbReference type="GO" id="GO:0003700">
    <property type="term" value="F:DNA-binding transcription factor activity"/>
    <property type="evidence" value="ECO:0007669"/>
    <property type="project" value="InterPro"/>
</dbReference>
<dbReference type="PRINTS" id="PR00035">
    <property type="entry name" value="HTHGNTR"/>
</dbReference>
<dbReference type="Gene3D" id="1.20.120.530">
    <property type="entry name" value="GntR ligand-binding domain-like"/>
    <property type="match status" value="1"/>
</dbReference>
<dbReference type="EMBL" id="FOCO01000030">
    <property type="protein sequence ID" value="SEN89306.1"/>
    <property type="molecule type" value="Genomic_DNA"/>
</dbReference>
<dbReference type="SUPFAM" id="SSF46785">
    <property type="entry name" value="Winged helix' DNA-binding domain"/>
    <property type="match status" value="1"/>
</dbReference>
<dbReference type="CDD" id="cd07377">
    <property type="entry name" value="WHTH_GntR"/>
    <property type="match status" value="1"/>
</dbReference>
<evidence type="ECO:0000313" key="5">
    <source>
        <dbReference type="EMBL" id="SEN89306.1"/>
    </source>
</evidence>
<dbReference type="InterPro" id="IPR011711">
    <property type="entry name" value="GntR_C"/>
</dbReference>